<evidence type="ECO:0000256" key="2">
    <source>
        <dbReference type="ARBA" id="ARBA00001913"/>
    </source>
</evidence>
<keyword evidence="11" id="KW-0119">Carbohydrate metabolism</keyword>
<sequence length="491" mass="54340">MLRQLLPALLTALPAFSASAADWQQRSIYQLVTDRFATTNGSYPSCDTEDRVYCGGTWQGVIRQLDYIQNMGFDAIWISPIVANLEGSTGDGESYHGYWTVDQNSLNSHFGNESDLLELSSQLHSRGMYLMLDVVVNHMAADTLPPDYVLFAPFNAESDFHTFCWITNYNNQTNVEQCWLGDDNVPLADCDTESDYVIDFFYKWIGDLVANYSADGLRIDTVKHVRSDFWPGFAEAAGVFTIGEVLDGDVDYVSTYTEVLDAVLDYPTYYQLFYAFESTSGSLSNLVSWVQQSQSTYKNGEFMTGSFLENQDNPRFQSVQTDQALVSNAISWPFIQDGIPILYYGQEQGYTGSNDPYNREALWLSGYVEDKPLVKLVRTLNAARKAAIAASSDYLSTVLTFPSVTSSTLAVYKQPMLALLTNGGSSSTPSWSVSSTDYSNGEELINVLTCDTLTAGSNGAVSVTGSEGMPQILLPTSVFNVTYCNELLSTY</sequence>
<evidence type="ECO:0000256" key="8">
    <source>
        <dbReference type="ARBA" id="ARBA00022837"/>
    </source>
</evidence>
<dbReference type="GO" id="GO:0005509">
    <property type="term" value="F:calcium ion binding"/>
    <property type="evidence" value="ECO:0007669"/>
    <property type="project" value="InterPro"/>
</dbReference>
<evidence type="ECO:0000256" key="11">
    <source>
        <dbReference type="ARBA" id="ARBA00023277"/>
    </source>
</evidence>
<feature type="chain" id="PRO_5012665478" description="alpha-amylase" evidence="18">
    <location>
        <begin position="21"/>
        <end position="491"/>
    </location>
</feature>
<feature type="binding site" evidence="15">
    <location>
        <position position="176"/>
    </location>
    <ligand>
        <name>Ca(2+)</name>
        <dbReference type="ChEBI" id="CHEBI:29108"/>
        <label>1</label>
    </ligand>
</feature>
<dbReference type="SUPFAM" id="SSF51445">
    <property type="entry name" value="(Trans)glycosidases"/>
    <property type="match status" value="1"/>
</dbReference>
<evidence type="ECO:0000256" key="6">
    <source>
        <dbReference type="ARBA" id="ARBA00022729"/>
    </source>
</evidence>
<feature type="signal peptide" evidence="18">
    <location>
        <begin position="1"/>
        <end position="20"/>
    </location>
</feature>
<dbReference type="PANTHER" id="PTHR10357">
    <property type="entry name" value="ALPHA-AMYLASE FAMILY MEMBER"/>
    <property type="match status" value="1"/>
</dbReference>
<evidence type="ECO:0000256" key="3">
    <source>
        <dbReference type="ARBA" id="ARBA00008061"/>
    </source>
</evidence>
<comment type="cofactor">
    <cofactor evidence="2">
        <name>Ca(2+)</name>
        <dbReference type="ChEBI" id="CHEBI:29108"/>
    </cofactor>
</comment>
<dbReference type="InterPro" id="IPR013777">
    <property type="entry name" value="A-amylase-like"/>
</dbReference>
<dbReference type="Pfam" id="PF00128">
    <property type="entry name" value="Alpha-amylase"/>
    <property type="match status" value="1"/>
</dbReference>
<keyword evidence="8 15" id="KW-0106">Calcium</keyword>
<dbReference type="Proteomes" id="UP000194127">
    <property type="component" value="Unassembled WGS sequence"/>
</dbReference>
<evidence type="ECO:0000256" key="5">
    <source>
        <dbReference type="ARBA" id="ARBA00022723"/>
    </source>
</evidence>
<feature type="binding site" evidence="17">
    <location>
        <position position="218"/>
    </location>
    <ligand>
        <name>substrate</name>
    </ligand>
</feature>
<dbReference type="Gene3D" id="3.20.20.80">
    <property type="entry name" value="Glycosidases"/>
    <property type="match status" value="1"/>
</dbReference>
<organism evidence="20 21">
    <name type="scientific">Postia placenta MAD-698-R-SB12</name>
    <dbReference type="NCBI Taxonomy" id="670580"/>
    <lineage>
        <taxon>Eukaryota</taxon>
        <taxon>Fungi</taxon>
        <taxon>Dikarya</taxon>
        <taxon>Basidiomycota</taxon>
        <taxon>Agaricomycotina</taxon>
        <taxon>Agaricomycetes</taxon>
        <taxon>Polyporales</taxon>
        <taxon>Adustoporiaceae</taxon>
        <taxon>Rhodonia</taxon>
    </lineage>
</organism>
<evidence type="ECO:0000256" key="1">
    <source>
        <dbReference type="ARBA" id="ARBA00000548"/>
    </source>
</evidence>
<keyword evidence="9 16" id="KW-1015">Disulfide bond</keyword>
<evidence type="ECO:0000256" key="18">
    <source>
        <dbReference type="SAM" id="SignalP"/>
    </source>
</evidence>
<feature type="binding site" evidence="15">
    <location>
        <position position="189"/>
    </location>
    <ligand>
        <name>Ca(2+)</name>
        <dbReference type="ChEBI" id="CHEBI:29108"/>
        <label>1</label>
    </ligand>
</feature>
<evidence type="ECO:0000256" key="12">
    <source>
        <dbReference type="ARBA" id="ARBA00023295"/>
    </source>
</evidence>
<evidence type="ECO:0000313" key="20">
    <source>
        <dbReference type="EMBL" id="OSX57023.1"/>
    </source>
</evidence>
<evidence type="ECO:0000256" key="16">
    <source>
        <dbReference type="PIRSR" id="PIRSR001024-4"/>
    </source>
</evidence>
<dbReference type="Pfam" id="PF09260">
    <property type="entry name" value="A_amylase_dom_C"/>
    <property type="match status" value="1"/>
</dbReference>
<dbReference type="GO" id="GO:0004556">
    <property type="term" value="F:alpha-amylase activity"/>
    <property type="evidence" value="ECO:0007669"/>
    <property type="project" value="UniProtKB-EC"/>
</dbReference>
<evidence type="ECO:0000256" key="10">
    <source>
        <dbReference type="ARBA" id="ARBA00023180"/>
    </source>
</evidence>
<feature type="binding site" evidence="15">
    <location>
        <position position="224"/>
    </location>
    <ligand>
        <name>Ca(2+)</name>
        <dbReference type="ChEBI" id="CHEBI:29108"/>
        <label>1</label>
    </ligand>
</feature>
<evidence type="ECO:0000256" key="14">
    <source>
        <dbReference type="PIRSR" id="PIRSR001024-2"/>
    </source>
</evidence>
<feature type="binding site" evidence="17">
    <location>
        <position position="248"/>
    </location>
    <ligand>
        <name>substrate</name>
    </ligand>
</feature>
<dbReference type="CDD" id="cd11319">
    <property type="entry name" value="AmyAc_euk_AmyA"/>
    <property type="match status" value="1"/>
</dbReference>
<keyword evidence="21" id="KW-1185">Reference proteome</keyword>
<evidence type="ECO:0000256" key="15">
    <source>
        <dbReference type="PIRSR" id="PIRSR001024-3"/>
    </source>
</evidence>
<evidence type="ECO:0000256" key="4">
    <source>
        <dbReference type="ARBA" id="ARBA00012595"/>
    </source>
</evidence>
<feature type="binding site" evidence="15">
    <location>
        <position position="244"/>
    </location>
    <ligand>
        <name>Ca(2+)</name>
        <dbReference type="ChEBI" id="CHEBI:29108"/>
        <label>2</label>
    </ligand>
</feature>
<feature type="site" description="Transition state stabilizer" evidence="14">
    <location>
        <position position="312"/>
    </location>
</feature>
<dbReference type="InterPro" id="IPR013780">
    <property type="entry name" value="Glyco_hydro_b"/>
</dbReference>
<name>A0A1X6MLR8_9APHY</name>
<evidence type="ECO:0000256" key="17">
    <source>
        <dbReference type="PIRSR" id="PIRSR001024-5"/>
    </source>
</evidence>
<dbReference type="AlphaFoldDB" id="A0A1X6MLR8"/>
<keyword evidence="7 20" id="KW-0378">Hydrolase</keyword>
<dbReference type="EMBL" id="KZ110610">
    <property type="protein sequence ID" value="OSX57023.1"/>
    <property type="molecule type" value="Genomic_DNA"/>
</dbReference>
<feature type="disulfide bond" evidence="16">
    <location>
        <begin position="46"/>
        <end position="54"/>
    </location>
</feature>
<feature type="active site" description="Nucleophile" evidence="13">
    <location>
        <position position="220"/>
    </location>
</feature>
<feature type="binding site" evidence="15">
    <location>
        <position position="137"/>
    </location>
    <ligand>
        <name>Ca(2+)</name>
        <dbReference type="ChEBI" id="CHEBI:29108"/>
        <label>1</label>
    </ligand>
</feature>
<evidence type="ECO:0000313" key="21">
    <source>
        <dbReference type="Proteomes" id="UP000194127"/>
    </source>
</evidence>
<evidence type="ECO:0000256" key="9">
    <source>
        <dbReference type="ARBA" id="ARBA00023157"/>
    </source>
</evidence>
<accession>A0A1X6MLR8</accession>
<gene>
    <name evidence="20" type="ORF">POSPLADRAFT_1062176</name>
</gene>
<protein>
    <recommendedName>
        <fullName evidence="4">alpha-amylase</fullName>
        <ecNumber evidence="4">3.2.1.1</ecNumber>
    </recommendedName>
</protein>
<dbReference type="GeneID" id="36326434"/>
<feature type="binding site" evidence="15">
    <location>
        <position position="220"/>
    </location>
    <ligand>
        <name>Ca(2+)</name>
        <dbReference type="ChEBI" id="CHEBI:29108"/>
        <label>2</label>
    </ligand>
</feature>
<dbReference type="InterPro" id="IPR015340">
    <property type="entry name" value="A_amylase_C_dom"/>
</dbReference>
<feature type="binding site" evidence="17">
    <location>
        <position position="359"/>
    </location>
    <ligand>
        <name>substrate</name>
    </ligand>
</feature>
<dbReference type="EC" id="3.2.1.1" evidence="4"/>
<dbReference type="SMART" id="SM00642">
    <property type="entry name" value="Aamy"/>
    <property type="match status" value="1"/>
</dbReference>
<reference evidence="20 21" key="1">
    <citation type="submission" date="2017-04" db="EMBL/GenBank/DDBJ databases">
        <title>Genome Sequence of the Model Brown-Rot Fungus Postia placenta SB12.</title>
        <authorList>
            <consortium name="DOE Joint Genome Institute"/>
            <person name="Gaskell J."/>
            <person name="Kersten P."/>
            <person name="Larrondo L.F."/>
            <person name="Canessa P."/>
            <person name="Martinez D."/>
            <person name="Hibbett D."/>
            <person name="Schmoll M."/>
            <person name="Kubicek C.P."/>
            <person name="Martinez A.T."/>
            <person name="Yadav J."/>
            <person name="Master E."/>
            <person name="Magnuson J.K."/>
            <person name="James T."/>
            <person name="Yaver D."/>
            <person name="Berka R."/>
            <person name="Labutti K."/>
            <person name="Lipzen A."/>
            <person name="Aerts A."/>
            <person name="Barry K."/>
            <person name="Henrissat B."/>
            <person name="Blanchette R."/>
            <person name="Grigoriev I."/>
            <person name="Cullen D."/>
        </authorList>
    </citation>
    <scope>NUCLEOTIDE SEQUENCE [LARGE SCALE GENOMIC DNA]</scope>
    <source>
        <strain evidence="20 21">MAD-698-R-SB12</strain>
    </source>
</reference>
<dbReference type="STRING" id="670580.A0A1X6MLR8"/>
<keyword evidence="6 18" id="KW-0732">Signal</keyword>
<evidence type="ECO:0000256" key="7">
    <source>
        <dbReference type="ARBA" id="ARBA00022801"/>
    </source>
</evidence>
<dbReference type="Gene3D" id="2.60.40.1180">
    <property type="entry name" value="Golgi alpha-mannosidase II"/>
    <property type="match status" value="1"/>
</dbReference>
<comment type="similarity">
    <text evidence="3">Belongs to the glycosyl hydrolase 13 family.</text>
</comment>
<dbReference type="RefSeq" id="XP_024333817.1">
    <property type="nucleotide sequence ID" value="XM_024481484.1"/>
</dbReference>
<evidence type="ECO:0000259" key="19">
    <source>
        <dbReference type="SMART" id="SM00642"/>
    </source>
</evidence>
<dbReference type="OrthoDB" id="204980at2759"/>
<dbReference type="InterPro" id="IPR006047">
    <property type="entry name" value="GH13_cat_dom"/>
</dbReference>
<keyword evidence="10" id="KW-0325">Glycoprotein</keyword>
<feature type="binding site" evidence="17">
    <location>
        <position position="99"/>
    </location>
    <ligand>
        <name>substrate</name>
    </ligand>
</feature>
<feature type="binding site" evidence="17">
    <location>
        <position position="138"/>
    </location>
    <ligand>
        <name>substrate</name>
    </ligand>
</feature>
<feature type="domain" description="Glycosyl hydrolase family 13 catalytic" evidence="19">
    <location>
        <begin position="30"/>
        <end position="384"/>
    </location>
</feature>
<feature type="active site" description="Proton donor" evidence="13">
    <location>
        <position position="244"/>
    </location>
</feature>
<feature type="binding site" evidence="17">
    <location>
        <position position="312"/>
    </location>
    <ligand>
        <name>substrate</name>
    </ligand>
</feature>
<dbReference type="FunFam" id="3.20.20.80:FF:000120">
    <property type="entry name" value="Alpha-amylase A"/>
    <property type="match status" value="1"/>
</dbReference>
<dbReference type="PIRSF" id="PIRSF001024">
    <property type="entry name" value="Alph-amyl_fung"/>
    <property type="match status" value="1"/>
</dbReference>
<keyword evidence="5 15" id="KW-0479">Metal-binding</keyword>
<comment type="catalytic activity">
    <reaction evidence="1">
        <text>Endohydrolysis of (1-&gt;4)-alpha-D-glucosidic linkages in polysaccharides containing three or more (1-&gt;4)-alpha-linked D-glucose units.</text>
        <dbReference type="EC" id="3.2.1.1"/>
    </reaction>
</comment>
<dbReference type="GO" id="GO:0016052">
    <property type="term" value="P:carbohydrate catabolic process"/>
    <property type="evidence" value="ECO:0007669"/>
    <property type="project" value="InterPro"/>
</dbReference>
<evidence type="ECO:0000256" key="13">
    <source>
        <dbReference type="PIRSR" id="PIRSR001024-1"/>
    </source>
</evidence>
<dbReference type="InterPro" id="IPR017853">
    <property type="entry name" value="GH"/>
</dbReference>
<proteinExistence type="inferred from homology"/>
<feature type="disulfide bond" evidence="16">
    <location>
        <begin position="164"/>
        <end position="178"/>
    </location>
</feature>
<dbReference type="PANTHER" id="PTHR10357:SF215">
    <property type="entry name" value="ALPHA-AMYLASE 1"/>
    <property type="match status" value="1"/>
</dbReference>
<keyword evidence="12" id="KW-0326">Glycosidase</keyword>
<dbReference type="SUPFAM" id="SSF51011">
    <property type="entry name" value="Glycosyl hydrolase domain"/>
    <property type="match status" value="1"/>
</dbReference>